<reference evidence="1 2" key="1">
    <citation type="submission" date="2018-02" db="EMBL/GenBank/DDBJ databases">
        <title>Insights into the biology of acidophilic members of the Acidiferrobacteraceae family derived from comparative genomic analyses.</title>
        <authorList>
            <person name="Issotta F."/>
            <person name="Thyssen C."/>
            <person name="Mena C."/>
            <person name="Moya A."/>
            <person name="Bellenberg S."/>
            <person name="Sproer C."/>
            <person name="Covarrubias P.C."/>
            <person name="Sand W."/>
            <person name="Quatrini R."/>
            <person name="Vera M."/>
        </authorList>
    </citation>
    <scope>NUCLEOTIDE SEQUENCE [LARGE SCALE GENOMIC DNA]</scope>
    <source>
        <strain evidence="2">m-1</strain>
    </source>
</reference>
<dbReference type="InterPro" id="IPR036249">
    <property type="entry name" value="Thioredoxin-like_sf"/>
</dbReference>
<evidence type="ECO:0000313" key="2">
    <source>
        <dbReference type="Proteomes" id="UP000253250"/>
    </source>
</evidence>
<dbReference type="RefSeq" id="WP_065972000.1">
    <property type="nucleotide sequence ID" value="NZ_CP080624.1"/>
</dbReference>
<dbReference type="AlphaFoldDB" id="A0A1C2FY43"/>
<proteinExistence type="predicted"/>
<comment type="caution">
    <text evidence="1">The sequence shown here is derived from an EMBL/GenBank/DDBJ whole genome shotgun (WGS) entry which is preliminary data.</text>
</comment>
<dbReference type="InterPro" id="IPR000866">
    <property type="entry name" value="AhpC/TSA"/>
</dbReference>
<dbReference type="GO" id="GO:0016491">
    <property type="term" value="F:oxidoreductase activity"/>
    <property type="evidence" value="ECO:0007669"/>
    <property type="project" value="InterPro"/>
</dbReference>
<dbReference type="PROSITE" id="PS51352">
    <property type="entry name" value="THIOREDOXIN_2"/>
    <property type="match status" value="1"/>
</dbReference>
<dbReference type="EMBL" id="PSYR01000002">
    <property type="protein sequence ID" value="RCN56747.1"/>
    <property type="molecule type" value="Genomic_DNA"/>
</dbReference>
<protein>
    <submittedName>
        <fullName evidence="1">Protein disulfide oxidoreductase</fullName>
    </submittedName>
</protein>
<dbReference type="InterPro" id="IPR050553">
    <property type="entry name" value="Thioredoxin_ResA/DsbE_sf"/>
</dbReference>
<dbReference type="STRING" id="163359.A9R16_03890"/>
<dbReference type="InterPro" id="IPR013766">
    <property type="entry name" value="Thioredoxin_domain"/>
</dbReference>
<keyword evidence="2" id="KW-1185">Reference proteome</keyword>
<dbReference type="PANTHER" id="PTHR42852:SF17">
    <property type="entry name" value="THIOREDOXIN-LIKE PROTEIN HI_1115"/>
    <property type="match status" value="1"/>
</dbReference>
<gene>
    <name evidence="1" type="ORF">C4900_13355</name>
</gene>
<dbReference type="PANTHER" id="PTHR42852">
    <property type="entry name" value="THIOL:DISULFIDE INTERCHANGE PROTEIN DSBE"/>
    <property type="match status" value="1"/>
</dbReference>
<accession>A0A1C2FY43</accession>
<sequence>MSRVGRGALELLAAAALILAGNAYLTRHAADGRAPPLARASLNGHVPPIAAGRVLLVDFFATWCPVCRADQGAVQAVARHAPVVVVATQSPAAAVRAFAADHHWRTPVILDRHGRIAHRYGVRVLPMAFILGPRGRIRFVAAGYMTEAGLLTRLWLARLHL</sequence>
<organism evidence="1 2">
    <name type="scientific">Acidiferrobacter thiooxydans</name>
    <dbReference type="NCBI Taxonomy" id="163359"/>
    <lineage>
        <taxon>Bacteria</taxon>
        <taxon>Pseudomonadati</taxon>
        <taxon>Pseudomonadota</taxon>
        <taxon>Gammaproteobacteria</taxon>
        <taxon>Acidiferrobacterales</taxon>
        <taxon>Acidiferrobacteraceae</taxon>
        <taxon>Acidiferrobacter</taxon>
    </lineage>
</organism>
<dbReference type="Proteomes" id="UP000253250">
    <property type="component" value="Unassembled WGS sequence"/>
</dbReference>
<evidence type="ECO:0000313" key="1">
    <source>
        <dbReference type="EMBL" id="RCN56747.1"/>
    </source>
</evidence>
<dbReference type="SUPFAM" id="SSF52833">
    <property type="entry name" value="Thioredoxin-like"/>
    <property type="match status" value="1"/>
</dbReference>
<dbReference type="OrthoDB" id="9788279at2"/>
<dbReference type="Pfam" id="PF00578">
    <property type="entry name" value="AhpC-TSA"/>
    <property type="match status" value="1"/>
</dbReference>
<dbReference type="GO" id="GO:0016209">
    <property type="term" value="F:antioxidant activity"/>
    <property type="evidence" value="ECO:0007669"/>
    <property type="project" value="InterPro"/>
</dbReference>
<name>A0A1C2FY43_9GAMM</name>
<dbReference type="Gene3D" id="3.40.30.10">
    <property type="entry name" value="Glutaredoxin"/>
    <property type="match status" value="1"/>
</dbReference>